<feature type="domain" description="Serine/threonine specific protein phosphatases" evidence="6">
    <location>
        <begin position="221"/>
        <end position="226"/>
    </location>
</feature>
<dbReference type="PROSITE" id="PS00125">
    <property type="entry name" value="SER_THR_PHOSPHATASE"/>
    <property type="match status" value="1"/>
</dbReference>
<evidence type="ECO:0000256" key="3">
    <source>
        <dbReference type="ARBA" id="ARBA00023211"/>
    </source>
</evidence>
<sequence length="332" mass="35882">MTAAEAANSSSPAAAAAATSSAAAAAGEAASSGASFASPLSPPSSSAAGARTTAAAGAAAAAAAGGGGDRDGESLLQLPHLPLSSDDILMLQQQEEQQQQQQQQQQHYLRPQELLAFDCDIETILKCKPLKEQRVKLLCDKLKEILMEEGNVQPVNTPVTVVGDIHGQFHDLMQMFKCAGTCPSVNFLFLGDYVDRGFNSLECVTLVFLLKVRYRHRITIIRGNHESRQITQVGLARQVPRYRVFDYLPLSALIEGQIFCPHAGLSPQLDSLDAVRALQRHQEVPHEGPMCDLLWSDPEDQLEGWGVSPRGAGFYERMVCSASPELINSSWR</sequence>
<evidence type="ECO:0000256" key="2">
    <source>
        <dbReference type="ARBA" id="ARBA00022801"/>
    </source>
</evidence>
<dbReference type="InterPro" id="IPR006186">
    <property type="entry name" value="Ser/Thr-sp_prot-phosphatase"/>
</dbReference>
<reference evidence="7" key="2">
    <citation type="submission" date="2013-10" db="EMBL/GenBank/DDBJ databases">
        <authorList>
            <person name="Aslett M."/>
        </authorList>
    </citation>
    <scope>NUCLEOTIDE SEQUENCE [LARGE SCALE GENOMIC DNA]</scope>
    <source>
        <strain evidence="7">Weybridge</strain>
    </source>
</reference>
<protein>
    <recommendedName>
        <fullName evidence="4">Serine/threonine-protein phosphatase</fullName>
        <ecNumber evidence="4">3.1.3.16</ecNumber>
    </recommendedName>
</protein>
<evidence type="ECO:0000259" key="6">
    <source>
        <dbReference type="PROSITE" id="PS00125"/>
    </source>
</evidence>
<feature type="region of interest" description="Disordered" evidence="5">
    <location>
        <begin position="1"/>
        <end position="77"/>
    </location>
</feature>
<dbReference type="Pfam" id="PF00149">
    <property type="entry name" value="Metallophos"/>
    <property type="match status" value="1"/>
</dbReference>
<evidence type="ECO:0000313" key="7">
    <source>
        <dbReference type="EMBL" id="CDJ61630.1"/>
    </source>
</evidence>
<dbReference type="GO" id="GO:0046872">
    <property type="term" value="F:metal ion binding"/>
    <property type="evidence" value="ECO:0007669"/>
    <property type="project" value="UniProtKB-KW"/>
</dbReference>
<comment type="similarity">
    <text evidence="4">Belongs to the PPP phosphatase family.</text>
</comment>
<evidence type="ECO:0000313" key="8">
    <source>
        <dbReference type="Proteomes" id="UP000030763"/>
    </source>
</evidence>
<gene>
    <name evidence="7" type="ORF">EMWEY_00043230</name>
</gene>
<evidence type="ECO:0000256" key="4">
    <source>
        <dbReference type="RuleBase" id="RU004273"/>
    </source>
</evidence>
<evidence type="ECO:0000256" key="1">
    <source>
        <dbReference type="ARBA" id="ARBA00022723"/>
    </source>
</evidence>
<dbReference type="EC" id="3.1.3.16" evidence="4"/>
<reference evidence="7" key="1">
    <citation type="submission" date="2013-10" db="EMBL/GenBank/DDBJ databases">
        <title>Genomic analysis of the causative agents of coccidiosis in chickens.</title>
        <authorList>
            <person name="Reid A.J."/>
            <person name="Blake D."/>
            <person name="Billington K."/>
            <person name="Browne H."/>
            <person name="Dunn M."/>
            <person name="Hung S."/>
            <person name="Kawahara F."/>
            <person name="Miranda-Saavedra D."/>
            <person name="Mourier T."/>
            <person name="Nagra H."/>
            <person name="Otto T.D."/>
            <person name="Rawlings N."/>
            <person name="Sanchez A."/>
            <person name="Sanders M."/>
            <person name="Subramaniam C."/>
            <person name="Tay Y."/>
            <person name="Dear P."/>
            <person name="Doerig C."/>
            <person name="Gruber A."/>
            <person name="Parkinson J."/>
            <person name="Shirley M."/>
            <person name="Wan K.L."/>
            <person name="Berriman M."/>
            <person name="Tomley F."/>
            <person name="Pain A."/>
        </authorList>
    </citation>
    <scope>NUCLEOTIDE SEQUENCE [LARGE SCALE GENOMIC DNA]</scope>
    <source>
        <strain evidence="7">Weybridge</strain>
    </source>
</reference>
<dbReference type="GO" id="GO:0004722">
    <property type="term" value="F:protein serine/threonine phosphatase activity"/>
    <property type="evidence" value="ECO:0007669"/>
    <property type="project" value="UniProtKB-EC"/>
</dbReference>
<dbReference type="InterPro" id="IPR004843">
    <property type="entry name" value="Calcineurin-like_PHP"/>
</dbReference>
<dbReference type="RefSeq" id="XP_013338280.1">
    <property type="nucleotide sequence ID" value="XM_013482826.1"/>
</dbReference>
<keyword evidence="3" id="KW-0464">Manganese</keyword>
<dbReference type="OrthoDB" id="1930084at2759"/>
<dbReference type="GeneID" id="25338309"/>
<dbReference type="Gene3D" id="3.60.21.10">
    <property type="match status" value="1"/>
</dbReference>
<dbReference type="PANTHER" id="PTHR45619">
    <property type="entry name" value="SERINE/THREONINE-PROTEIN PHOSPHATASE PP2A-RELATED"/>
    <property type="match status" value="1"/>
</dbReference>
<dbReference type="InterPro" id="IPR029052">
    <property type="entry name" value="Metallo-depent_PP-like"/>
</dbReference>
<dbReference type="SMART" id="SM00156">
    <property type="entry name" value="PP2Ac"/>
    <property type="match status" value="1"/>
</dbReference>
<dbReference type="EMBL" id="HG722159">
    <property type="protein sequence ID" value="CDJ61630.1"/>
    <property type="molecule type" value="Genomic_DNA"/>
</dbReference>
<dbReference type="PRINTS" id="PR00114">
    <property type="entry name" value="STPHPHTASE"/>
</dbReference>
<organism evidence="7 8">
    <name type="scientific">Eimeria maxima</name>
    <name type="common">Coccidian parasite</name>
    <dbReference type="NCBI Taxonomy" id="5804"/>
    <lineage>
        <taxon>Eukaryota</taxon>
        <taxon>Sar</taxon>
        <taxon>Alveolata</taxon>
        <taxon>Apicomplexa</taxon>
        <taxon>Conoidasida</taxon>
        <taxon>Coccidia</taxon>
        <taxon>Eucoccidiorida</taxon>
        <taxon>Eimeriorina</taxon>
        <taxon>Eimeriidae</taxon>
        <taxon>Eimeria</taxon>
    </lineage>
</organism>
<keyword evidence="8" id="KW-1185">Reference proteome</keyword>
<dbReference type="Proteomes" id="UP000030763">
    <property type="component" value="Unassembled WGS sequence"/>
</dbReference>
<comment type="catalytic activity">
    <reaction evidence="4">
        <text>O-phospho-L-threonyl-[protein] + H2O = L-threonyl-[protein] + phosphate</text>
        <dbReference type="Rhea" id="RHEA:47004"/>
        <dbReference type="Rhea" id="RHEA-COMP:11060"/>
        <dbReference type="Rhea" id="RHEA-COMP:11605"/>
        <dbReference type="ChEBI" id="CHEBI:15377"/>
        <dbReference type="ChEBI" id="CHEBI:30013"/>
        <dbReference type="ChEBI" id="CHEBI:43474"/>
        <dbReference type="ChEBI" id="CHEBI:61977"/>
        <dbReference type="EC" id="3.1.3.16"/>
    </reaction>
</comment>
<dbReference type="SUPFAM" id="SSF56300">
    <property type="entry name" value="Metallo-dependent phosphatases"/>
    <property type="match status" value="1"/>
</dbReference>
<accession>U6MJ12</accession>
<dbReference type="VEuPathDB" id="ToxoDB:EMWEY_00043230"/>
<keyword evidence="1" id="KW-0479">Metal-binding</keyword>
<name>U6MJ12_EIMMA</name>
<feature type="compositionally biased region" description="Low complexity" evidence="5">
    <location>
        <begin position="1"/>
        <end position="63"/>
    </location>
</feature>
<proteinExistence type="inferred from homology"/>
<dbReference type="AlphaFoldDB" id="U6MJ12"/>
<dbReference type="InterPro" id="IPR047129">
    <property type="entry name" value="PPA2-like"/>
</dbReference>
<keyword evidence="2 4" id="KW-0378">Hydrolase</keyword>
<dbReference type="OMA" id="EGYNWGQ"/>
<evidence type="ECO:0000256" key="5">
    <source>
        <dbReference type="SAM" id="MobiDB-lite"/>
    </source>
</evidence>